<comment type="caution">
    <text evidence="1">The sequence shown here is derived from an EMBL/GenBank/DDBJ whole genome shotgun (WGS) entry which is preliminary data.</text>
</comment>
<evidence type="ECO:0000313" key="1">
    <source>
        <dbReference type="EMBL" id="TQN44652.1"/>
    </source>
</evidence>
<sequence length="255" mass="28335">MPNQTPEQLDMAIRVQGYRPIDVSVLEQAEAVRIGEGLPADMAHIFRGVVDQPNWQFISQQLALMRTRSPHFCGLYMAVRENLFCLAVVHEYPRPAVTSRFPWADIAYRDNFPVGLDAWRRDYDWVWDVLRFLEPAVGSYRISKELGQAVREATNRYSAEGSPAISAGLSLLASALDLAEASRGPCGTFIGIARNGVDWNLEQALRKSKFSATKGVFSTIPGLSAFAWDPRSGVLYGNGMPDALERGSLERSLRA</sequence>
<dbReference type="RefSeq" id="WP_141823976.1">
    <property type="nucleotide sequence ID" value="NZ_BAAAQC010000015.1"/>
</dbReference>
<name>A0A543PKQ0_9MICO</name>
<protein>
    <submittedName>
        <fullName evidence="1">Uncharacterized protein</fullName>
    </submittedName>
</protein>
<gene>
    <name evidence="1" type="ORF">FHX52_3869</name>
</gene>
<evidence type="ECO:0000313" key="2">
    <source>
        <dbReference type="Proteomes" id="UP000320085"/>
    </source>
</evidence>
<dbReference type="AlphaFoldDB" id="A0A543PKQ0"/>
<reference evidence="1 2" key="1">
    <citation type="submission" date="2019-06" db="EMBL/GenBank/DDBJ databases">
        <title>Sequencing the genomes of 1000 actinobacteria strains.</title>
        <authorList>
            <person name="Klenk H.-P."/>
        </authorList>
    </citation>
    <scope>NUCLEOTIDE SEQUENCE [LARGE SCALE GENOMIC DNA]</scope>
    <source>
        <strain evidence="1 2">DSM 21776</strain>
    </source>
</reference>
<organism evidence="1 2">
    <name type="scientific">Humibacillus xanthopallidus</name>
    <dbReference type="NCBI Taxonomy" id="412689"/>
    <lineage>
        <taxon>Bacteria</taxon>
        <taxon>Bacillati</taxon>
        <taxon>Actinomycetota</taxon>
        <taxon>Actinomycetes</taxon>
        <taxon>Micrococcales</taxon>
        <taxon>Intrasporangiaceae</taxon>
        <taxon>Humibacillus</taxon>
    </lineage>
</organism>
<dbReference type="Proteomes" id="UP000320085">
    <property type="component" value="Unassembled WGS sequence"/>
</dbReference>
<proteinExistence type="predicted"/>
<accession>A0A543PKQ0</accession>
<dbReference type="EMBL" id="VFQF01000003">
    <property type="protein sequence ID" value="TQN44652.1"/>
    <property type="molecule type" value="Genomic_DNA"/>
</dbReference>